<dbReference type="PROSITE" id="PS50255">
    <property type="entry name" value="CYTOCHROME_B5_2"/>
    <property type="match status" value="1"/>
</dbReference>
<gene>
    <name evidence="3" type="ORF">MPH_02148</name>
</gene>
<name>K2RDM9_MACPH</name>
<dbReference type="EMBL" id="AHHD01000083">
    <property type="protein sequence ID" value="EKG20621.1"/>
    <property type="molecule type" value="Genomic_DNA"/>
</dbReference>
<organism evidence="3 4">
    <name type="scientific">Macrophomina phaseolina (strain MS6)</name>
    <name type="common">Charcoal rot fungus</name>
    <dbReference type="NCBI Taxonomy" id="1126212"/>
    <lineage>
        <taxon>Eukaryota</taxon>
        <taxon>Fungi</taxon>
        <taxon>Dikarya</taxon>
        <taxon>Ascomycota</taxon>
        <taxon>Pezizomycotina</taxon>
        <taxon>Dothideomycetes</taxon>
        <taxon>Dothideomycetes incertae sedis</taxon>
        <taxon>Botryosphaeriales</taxon>
        <taxon>Botryosphaeriaceae</taxon>
        <taxon>Macrophomina</taxon>
    </lineage>
</organism>
<evidence type="ECO:0000256" key="1">
    <source>
        <dbReference type="SAM" id="MobiDB-lite"/>
    </source>
</evidence>
<feature type="region of interest" description="Disordered" evidence="1">
    <location>
        <begin position="34"/>
        <end position="62"/>
    </location>
</feature>
<dbReference type="InterPro" id="IPR001199">
    <property type="entry name" value="Cyt_B5-like_heme/steroid-bd"/>
</dbReference>
<reference evidence="3 4" key="1">
    <citation type="journal article" date="2012" name="BMC Genomics">
        <title>Tools to kill: Genome of one of the most destructive plant pathogenic fungi Macrophomina phaseolina.</title>
        <authorList>
            <person name="Islam M.S."/>
            <person name="Haque M.S."/>
            <person name="Islam M.M."/>
            <person name="Emdad E.M."/>
            <person name="Halim A."/>
            <person name="Hossen Q.M.M."/>
            <person name="Hossain M.Z."/>
            <person name="Ahmed B."/>
            <person name="Rahim S."/>
            <person name="Rahman M.S."/>
            <person name="Alam M.M."/>
            <person name="Hou S."/>
            <person name="Wan X."/>
            <person name="Saito J.A."/>
            <person name="Alam M."/>
        </authorList>
    </citation>
    <scope>NUCLEOTIDE SEQUENCE [LARGE SCALE GENOMIC DNA]</scope>
    <source>
        <strain evidence="3 4">MS6</strain>
    </source>
</reference>
<comment type="caution">
    <text evidence="3">The sequence shown here is derived from an EMBL/GenBank/DDBJ whole genome shotgun (WGS) entry which is preliminary data.</text>
</comment>
<feature type="domain" description="Cytochrome b5 heme-binding" evidence="2">
    <location>
        <begin position="80"/>
        <end position="158"/>
    </location>
</feature>
<dbReference type="Proteomes" id="UP000007129">
    <property type="component" value="Unassembled WGS sequence"/>
</dbReference>
<dbReference type="InterPro" id="IPR036400">
    <property type="entry name" value="Cyt_B5-like_heme/steroid_sf"/>
</dbReference>
<protein>
    <submittedName>
        <fullName evidence="3">Cytochrome b5</fullName>
    </submittedName>
</protein>
<dbReference type="HOGENOM" id="CLU_117271_1_0_1"/>
<accession>K2RDM9</accession>
<feature type="compositionally biased region" description="Basic and acidic residues" evidence="1">
    <location>
        <begin position="44"/>
        <end position="54"/>
    </location>
</feature>
<evidence type="ECO:0000313" key="4">
    <source>
        <dbReference type="Proteomes" id="UP000007129"/>
    </source>
</evidence>
<dbReference type="eggNOG" id="ENOG502SD20">
    <property type="taxonomic scope" value="Eukaryota"/>
</dbReference>
<dbReference type="AlphaFoldDB" id="K2RDM9"/>
<proteinExistence type="predicted"/>
<sequence>MGWMKLKASSTSNTQLTPAEHDLKYAHIHIENIRGPPVSSTSTKYDKSPGDRKSLTSPDQHYPHIEHLPLADEALPNEELPFLSAVDFAAQLEENVERLYLVIDSIVYDCTDYAHDHPGGAQILFNFKGTDCSWQFWRFHSAEHLRAAGHRYRIARTTGVANRFQERPQYVGLARLGSSQDW</sequence>
<dbReference type="OrthoDB" id="260519at2759"/>
<dbReference type="VEuPathDB" id="FungiDB:MPH_02148"/>
<dbReference type="STRING" id="1126212.K2RDM9"/>
<dbReference type="SUPFAM" id="SSF55856">
    <property type="entry name" value="Cytochrome b5-like heme/steroid binding domain"/>
    <property type="match status" value="1"/>
</dbReference>
<dbReference type="SMART" id="SM01117">
    <property type="entry name" value="Cyt-b5"/>
    <property type="match status" value="1"/>
</dbReference>
<evidence type="ECO:0000313" key="3">
    <source>
        <dbReference type="EMBL" id="EKG20621.1"/>
    </source>
</evidence>
<dbReference type="Gene3D" id="3.10.120.10">
    <property type="entry name" value="Cytochrome b5-like heme/steroid binding domain"/>
    <property type="match status" value="1"/>
</dbReference>
<evidence type="ECO:0000259" key="2">
    <source>
        <dbReference type="PROSITE" id="PS50255"/>
    </source>
</evidence>
<dbReference type="Pfam" id="PF00173">
    <property type="entry name" value="Cyt-b5"/>
    <property type="match status" value="1"/>
</dbReference>
<dbReference type="InParanoid" id="K2RDM9"/>